<dbReference type="Proteomes" id="UP000037267">
    <property type="component" value="Unassembled WGS sequence"/>
</dbReference>
<dbReference type="InterPro" id="IPR017871">
    <property type="entry name" value="ABC_transporter-like_CS"/>
</dbReference>
<dbReference type="Pfam" id="PF00005">
    <property type="entry name" value="ABC_tran"/>
    <property type="match status" value="1"/>
</dbReference>
<keyword evidence="3" id="KW-0547">Nucleotide-binding</keyword>
<organism evidence="6 7">
    <name type="scientific">Gottschalkia purinilytica</name>
    <name type="common">Clostridium purinilyticum</name>
    <dbReference type="NCBI Taxonomy" id="1503"/>
    <lineage>
        <taxon>Bacteria</taxon>
        <taxon>Bacillati</taxon>
        <taxon>Bacillota</taxon>
        <taxon>Tissierellia</taxon>
        <taxon>Tissierellales</taxon>
        <taxon>Gottschalkiaceae</taxon>
        <taxon>Gottschalkia</taxon>
    </lineage>
</organism>
<keyword evidence="2" id="KW-0813">Transport</keyword>
<proteinExistence type="inferred from homology"/>
<dbReference type="PROSITE" id="PS00211">
    <property type="entry name" value="ABC_TRANSPORTER_1"/>
    <property type="match status" value="1"/>
</dbReference>
<dbReference type="InterPro" id="IPR050086">
    <property type="entry name" value="MetN_ABC_transporter-like"/>
</dbReference>
<dbReference type="GO" id="GO:0016887">
    <property type="term" value="F:ATP hydrolysis activity"/>
    <property type="evidence" value="ECO:0007669"/>
    <property type="project" value="InterPro"/>
</dbReference>
<dbReference type="Gene3D" id="3.40.50.300">
    <property type="entry name" value="P-loop containing nucleotide triphosphate hydrolases"/>
    <property type="match status" value="1"/>
</dbReference>
<dbReference type="PROSITE" id="PS50893">
    <property type="entry name" value="ABC_TRANSPORTER_2"/>
    <property type="match status" value="1"/>
</dbReference>
<dbReference type="GO" id="GO:0005524">
    <property type="term" value="F:ATP binding"/>
    <property type="evidence" value="ECO:0007669"/>
    <property type="project" value="UniProtKB-KW"/>
</dbReference>
<dbReference type="PATRIC" id="fig|1503.3.peg.562"/>
<dbReference type="InterPro" id="IPR030679">
    <property type="entry name" value="ABC_ATPase_HisP-typ"/>
</dbReference>
<dbReference type="SMART" id="SM00382">
    <property type="entry name" value="AAA"/>
    <property type="match status" value="1"/>
</dbReference>
<evidence type="ECO:0000259" key="5">
    <source>
        <dbReference type="PROSITE" id="PS50893"/>
    </source>
</evidence>
<evidence type="ECO:0000256" key="4">
    <source>
        <dbReference type="ARBA" id="ARBA00022840"/>
    </source>
</evidence>
<dbReference type="PIRSF" id="PIRSF039085">
    <property type="entry name" value="ABC_ATPase_HisP"/>
    <property type="match status" value="1"/>
</dbReference>
<evidence type="ECO:0000256" key="1">
    <source>
        <dbReference type="ARBA" id="ARBA00005417"/>
    </source>
</evidence>
<keyword evidence="4 6" id="KW-0067">ATP-binding</keyword>
<dbReference type="InterPro" id="IPR003439">
    <property type="entry name" value="ABC_transporter-like_ATP-bd"/>
</dbReference>
<reference evidence="7" key="1">
    <citation type="submission" date="2015-07" db="EMBL/GenBank/DDBJ databases">
        <title>Draft genome sequence of the purine-degrading Gottschalkia purinilyticum DSM 1384 (formerly Clostridium purinilyticum).</title>
        <authorList>
            <person name="Poehlein A."/>
            <person name="Schiel-Bengelsdorf B."/>
            <person name="Bengelsdorf F.R."/>
            <person name="Daniel R."/>
            <person name="Duerre P."/>
        </authorList>
    </citation>
    <scope>NUCLEOTIDE SEQUENCE [LARGE SCALE GENOMIC DNA]</scope>
    <source>
        <strain evidence="7">DSM 1384</strain>
    </source>
</reference>
<name>A0A0L0W7W8_GOTPU</name>
<dbReference type="EMBL" id="LGSS01000015">
    <property type="protein sequence ID" value="KNF07527.1"/>
    <property type="molecule type" value="Genomic_DNA"/>
</dbReference>
<dbReference type="InterPro" id="IPR003593">
    <property type="entry name" value="AAA+_ATPase"/>
</dbReference>
<dbReference type="GO" id="GO:0015424">
    <property type="term" value="F:ABC-type amino acid transporter activity"/>
    <property type="evidence" value="ECO:0007669"/>
    <property type="project" value="InterPro"/>
</dbReference>
<comment type="similarity">
    <text evidence="1">Belongs to the ABC transporter superfamily.</text>
</comment>
<dbReference type="PANTHER" id="PTHR43166:SF4">
    <property type="entry name" value="PHOSPHONATES IMPORT ATP-BINDING PROTEIN PHNC"/>
    <property type="match status" value="1"/>
</dbReference>
<evidence type="ECO:0000256" key="3">
    <source>
        <dbReference type="ARBA" id="ARBA00022741"/>
    </source>
</evidence>
<evidence type="ECO:0000313" key="7">
    <source>
        <dbReference type="Proteomes" id="UP000037267"/>
    </source>
</evidence>
<dbReference type="SUPFAM" id="SSF52540">
    <property type="entry name" value="P-loop containing nucleoside triphosphate hydrolases"/>
    <property type="match status" value="1"/>
</dbReference>
<keyword evidence="7" id="KW-1185">Reference proteome</keyword>
<feature type="domain" description="ABC transporter" evidence="5">
    <location>
        <begin position="5"/>
        <end position="235"/>
    </location>
</feature>
<comment type="caution">
    <text evidence="6">The sequence shown here is derived from an EMBL/GenBank/DDBJ whole genome shotgun (WGS) entry which is preliminary data.</text>
</comment>
<dbReference type="InterPro" id="IPR027417">
    <property type="entry name" value="P-loop_NTPase"/>
</dbReference>
<sequence>MEPIVQVRNIYKDYNKTEVLKGISFDIFKGEIVSIIGSSGSGKSTLIRCINGLEKIKNGEIIVDKKVVGDSRSVIGKVGMVFQDFNLFPHYTVLENIVNPCKVIRKMNTDEAKELAMSLLKKVKLEDKINEYPKNLSGGQQQRVAIARALSMEPEVILFDEPTSSLDPELAYEVFNTMKSLAKEGFTMVIVTHQINMVTNFSNRVIFLENGKISFDGSPKELMETDNERVKQFIKMIAL</sequence>
<evidence type="ECO:0000313" key="6">
    <source>
        <dbReference type="EMBL" id="KNF07527.1"/>
    </source>
</evidence>
<dbReference type="PANTHER" id="PTHR43166">
    <property type="entry name" value="AMINO ACID IMPORT ATP-BINDING PROTEIN"/>
    <property type="match status" value="1"/>
</dbReference>
<protein>
    <submittedName>
        <fullName evidence="6">Glutamine transport ATP-binding protein GlnQ</fullName>
    </submittedName>
</protein>
<accession>A0A0L0W7W8</accession>
<evidence type="ECO:0000256" key="2">
    <source>
        <dbReference type="ARBA" id="ARBA00022448"/>
    </source>
</evidence>
<dbReference type="STRING" id="1503.CLPU_15c00210"/>
<dbReference type="AlphaFoldDB" id="A0A0L0W7W8"/>
<gene>
    <name evidence="6" type="primary">glnQ</name>
    <name evidence="6" type="ORF">CLPU_15c00210</name>
</gene>